<dbReference type="PANTHER" id="PTHR42751:SF3">
    <property type="entry name" value="SODIUM_GLUTAMATE SYMPORTER"/>
    <property type="match status" value="1"/>
</dbReference>
<feature type="transmembrane region" description="Helical" evidence="8">
    <location>
        <begin position="87"/>
        <end position="109"/>
    </location>
</feature>
<evidence type="ECO:0000259" key="10">
    <source>
        <dbReference type="PROSITE" id="PS51202"/>
    </source>
</evidence>
<dbReference type="InterPro" id="IPR006037">
    <property type="entry name" value="RCK_C"/>
</dbReference>
<keyword evidence="3" id="KW-0813">Transport</keyword>
<keyword evidence="7 8" id="KW-0472">Membrane</keyword>
<evidence type="ECO:0000256" key="4">
    <source>
        <dbReference type="ARBA" id="ARBA00022538"/>
    </source>
</evidence>
<evidence type="ECO:0000256" key="1">
    <source>
        <dbReference type="ARBA" id="ARBA00004141"/>
    </source>
</evidence>
<feature type="domain" description="RCK C-terminal" evidence="10">
    <location>
        <begin position="574"/>
        <end position="657"/>
    </location>
</feature>
<feature type="transmembrane region" description="Helical" evidence="8">
    <location>
        <begin position="215"/>
        <end position="233"/>
    </location>
</feature>
<dbReference type="OrthoDB" id="9781411at2"/>
<dbReference type="Pfam" id="PF02080">
    <property type="entry name" value="TrkA_C"/>
    <property type="match status" value="1"/>
</dbReference>
<evidence type="ECO:0000256" key="6">
    <source>
        <dbReference type="ARBA" id="ARBA00022989"/>
    </source>
</evidence>
<dbReference type="Gene3D" id="3.30.70.1450">
    <property type="entry name" value="Regulator of K+ conductance, C-terminal domain"/>
    <property type="match status" value="1"/>
</dbReference>
<sequence>MHAAPLLIDILYLLGISVLVVLIFQSLKLPTVIGFLASGVIIGPSGLSLVAANEEVEMLAEIGVIFLLFVIGLEFSIKKLASIRKTVLLGGSLQVIATIIIVTLVVYFFVDNLMVAVFIGFLFSLSSSALVFKMLQDRNEMDMPHGRFSLGILIFQDVIVVPMMLITPIMAGNTDNVFESVAELAIKTLVIVVFTLLSARYVVPKLMHLVAKTRSNEIFIFTTLTICLGVAVLTEQAGLSLAFGAFIAGLIISESEYSHRAVSLVLPFRELFTGFFFISIGMLLNLGFLWENIAIVLPVLVLVFLLKSLIVFFASSLLKYPFRSSVVSGLALFQVGEFSFILSQVGIENGLLTPELNQYFLSISILSMISTPFIMGFSGNLSNFLSGKRSQKRRRLDDLREEKIVGTEDLQDHLVIIGFGLNGKNVAKAARLTDIPYIIIEFNAKTVKAERGKGEKIFYGDASNDFILHKANIEKARVAIVAISDPGATKRIVSNIRTLTQSVHLIVRTRFISETDELLLLGADEVIPEEFETSIEIFSRALHRYLIPAHRLENIAKLFRSDNYELLTRKKESKKIRPLSIPEINIEAIRIISDSGSVIGKSLADSDIRKKFRINILGINRQNEFIQSGPEEVIRRGDVIYVCGKPDDIVNFSKAIS</sequence>
<comment type="subcellular location">
    <subcellularLocation>
        <location evidence="1">Membrane</location>
        <topology evidence="1">Multi-pass membrane protein</topology>
    </subcellularLocation>
</comment>
<dbReference type="RefSeq" id="WP_137091029.1">
    <property type="nucleotide sequence ID" value="NZ_CP028923.1"/>
</dbReference>
<keyword evidence="6 8" id="KW-1133">Transmembrane helix</keyword>
<feature type="transmembrane region" description="Helical" evidence="8">
    <location>
        <begin position="295"/>
        <end position="314"/>
    </location>
</feature>
<dbReference type="GO" id="GO:0008324">
    <property type="term" value="F:monoatomic cation transmembrane transporter activity"/>
    <property type="evidence" value="ECO:0007669"/>
    <property type="project" value="InterPro"/>
</dbReference>
<feature type="transmembrane region" description="Helical" evidence="8">
    <location>
        <begin position="6"/>
        <end position="24"/>
    </location>
</feature>
<accession>A0A4D7JPL1</accession>
<dbReference type="GO" id="GO:1902600">
    <property type="term" value="P:proton transmembrane transport"/>
    <property type="evidence" value="ECO:0007669"/>
    <property type="project" value="InterPro"/>
</dbReference>
<dbReference type="GO" id="GO:0015297">
    <property type="term" value="F:antiporter activity"/>
    <property type="evidence" value="ECO:0007669"/>
    <property type="project" value="InterPro"/>
</dbReference>
<feature type="domain" description="RCK N-terminal" evidence="9">
    <location>
        <begin position="411"/>
        <end position="528"/>
    </location>
</feature>
<gene>
    <name evidence="11" type="ORF">DCC35_12085</name>
</gene>
<feature type="transmembrane region" description="Helical" evidence="8">
    <location>
        <begin position="359"/>
        <end position="385"/>
    </location>
</feature>
<dbReference type="GO" id="GO:0006813">
    <property type="term" value="P:potassium ion transport"/>
    <property type="evidence" value="ECO:0007669"/>
    <property type="project" value="UniProtKB-KW"/>
</dbReference>
<keyword evidence="4" id="KW-0633">Potassium transport</keyword>
<evidence type="ECO:0000256" key="2">
    <source>
        <dbReference type="ARBA" id="ARBA00005551"/>
    </source>
</evidence>
<dbReference type="SUPFAM" id="SSF116726">
    <property type="entry name" value="TrkA C-terminal domain-like"/>
    <property type="match status" value="1"/>
</dbReference>
<keyword evidence="4" id="KW-0630">Potassium</keyword>
<dbReference type="KEGG" id="fpf:DCC35_12085"/>
<feature type="transmembrane region" description="Helical" evidence="8">
    <location>
        <begin position="148"/>
        <end position="172"/>
    </location>
</feature>
<dbReference type="PANTHER" id="PTHR42751">
    <property type="entry name" value="SODIUM/HYDROGEN EXCHANGER FAMILY/TRKA DOMAIN PROTEIN"/>
    <property type="match status" value="1"/>
</dbReference>
<evidence type="ECO:0000313" key="12">
    <source>
        <dbReference type="Proteomes" id="UP000298616"/>
    </source>
</evidence>
<dbReference type="PROSITE" id="PS51202">
    <property type="entry name" value="RCK_C"/>
    <property type="match status" value="1"/>
</dbReference>
<dbReference type="InterPro" id="IPR006153">
    <property type="entry name" value="Cation/H_exchanger_TM"/>
</dbReference>
<evidence type="ECO:0000256" key="5">
    <source>
        <dbReference type="ARBA" id="ARBA00022692"/>
    </source>
</evidence>
<dbReference type="Proteomes" id="UP000298616">
    <property type="component" value="Chromosome"/>
</dbReference>
<dbReference type="GO" id="GO:0016020">
    <property type="term" value="C:membrane"/>
    <property type="evidence" value="ECO:0007669"/>
    <property type="project" value="UniProtKB-SubCell"/>
</dbReference>
<dbReference type="InterPro" id="IPR038770">
    <property type="entry name" value="Na+/solute_symporter_sf"/>
</dbReference>
<dbReference type="Gene3D" id="1.20.1530.20">
    <property type="match status" value="1"/>
</dbReference>
<dbReference type="Pfam" id="PF00999">
    <property type="entry name" value="Na_H_Exchanger"/>
    <property type="match status" value="1"/>
</dbReference>
<evidence type="ECO:0000256" key="7">
    <source>
        <dbReference type="ARBA" id="ARBA00023136"/>
    </source>
</evidence>
<feature type="transmembrane region" description="Helical" evidence="8">
    <location>
        <begin position="58"/>
        <end position="75"/>
    </location>
</feature>
<reference evidence="11 12" key="1">
    <citation type="submission" date="2018-04" db="EMBL/GenBank/DDBJ databases">
        <title>Complete genome uncultured novel isolate.</title>
        <authorList>
            <person name="Merlino G."/>
        </authorList>
    </citation>
    <scope>NUCLEOTIDE SEQUENCE [LARGE SCALE GENOMIC DNA]</scope>
    <source>
        <strain evidence="12">R1DC9</strain>
    </source>
</reference>
<feature type="transmembrane region" description="Helical" evidence="8">
    <location>
        <begin position="184"/>
        <end position="203"/>
    </location>
</feature>
<dbReference type="AlphaFoldDB" id="A0A4D7JPL1"/>
<evidence type="ECO:0000313" key="11">
    <source>
        <dbReference type="EMBL" id="QCK15430.1"/>
    </source>
</evidence>
<comment type="similarity">
    <text evidence="2">Belongs to the monovalent cation:proton antiporter 2 (CPA2) transporter (TC 2.A.37) family.</text>
</comment>
<feature type="transmembrane region" description="Helical" evidence="8">
    <location>
        <begin position="31"/>
        <end position="52"/>
    </location>
</feature>
<keyword evidence="4" id="KW-0406">Ion transport</keyword>
<evidence type="ECO:0000256" key="3">
    <source>
        <dbReference type="ARBA" id="ARBA00022448"/>
    </source>
</evidence>
<name>A0A4D7JPL1_9BACT</name>
<protein>
    <submittedName>
        <fullName evidence="11">Potassium transporter KefB</fullName>
    </submittedName>
</protein>
<proteinExistence type="inferred from homology"/>
<evidence type="ECO:0000256" key="8">
    <source>
        <dbReference type="SAM" id="Phobius"/>
    </source>
</evidence>
<evidence type="ECO:0000259" key="9">
    <source>
        <dbReference type="PROSITE" id="PS51201"/>
    </source>
</evidence>
<keyword evidence="5 8" id="KW-0812">Transmembrane</keyword>
<dbReference type="Gene3D" id="3.40.50.720">
    <property type="entry name" value="NAD(P)-binding Rossmann-like Domain"/>
    <property type="match status" value="1"/>
</dbReference>
<dbReference type="Pfam" id="PF02254">
    <property type="entry name" value="TrkA_N"/>
    <property type="match status" value="1"/>
</dbReference>
<dbReference type="SUPFAM" id="SSF51735">
    <property type="entry name" value="NAD(P)-binding Rossmann-fold domains"/>
    <property type="match status" value="1"/>
</dbReference>
<feature type="transmembrane region" description="Helical" evidence="8">
    <location>
        <begin position="115"/>
        <end position="136"/>
    </location>
</feature>
<dbReference type="InterPro" id="IPR036721">
    <property type="entry name" value="RCK_C_sf"/>
</dbReference>
<dbReference type="EMBL" id="CP028923">
    <property type="protein sequence ID" value="QCK15430.1"/>
    <property type="molecule type" value="Genomic_DNA"/>
</dbReference>
<dbReference type="InterPro" id="IPR036291">
    <property type="entry name" value="NAD(P)-bd_dom_sf"/>
</dbReference>
<dbReference type="PROSITE" id="PS51201">
    <property type="entry name" value="RCK_N"/>
    <property type="match status" value="1"/>
</dbReference>
<keyword evidence="12" id="KW-1185">Reference proteome</keyword>
<organism evidence="11 12">
    <name type="scientific">Mangrovivirga cuniculi</name>
    <dbReference type="NCBI Taxonomy" id="2715131"/>
    <lineage>
        <taxon>Bacteria</taxon>
        <taxon>Pseudomonadati</taxon>
        <taxon>Bacteroidota</taxon>
        <taxon>Cytophagia</taxon>
        <taxon>Cytophagales</taxon>
        <taxon>Mangrovivirgaceae</taxon>
        <taxon>Mangrovivirga</taxon>
    </lineage>
</organism>
<dbReference type="InterPro" id="IPR003148">
    <property type="entry name" value="RCK_N"/>
</dbReference>
<feature type="transmembrane region" description="Helical" evidence="8">
    <location>
        <begin position="271"/>
        <end position="289"/>
    </location>
</feature>